<dbReference type="AlphaFoldDB" id="A0A660A739"/>
<protein>
    <submittedName>
        <fullName evidence="1">Energy-coupled thiamine transporter ThiT</fullName>
    </submittedName>
</protein>
<dbReference type="EMBL" id="VCID01000412">
    <property type="protein sequence ID" value="TNY48379.1"/>
    <property type="molecule type" value="Genomic_DNA"/>
</dbReference>
<evidence type="ECO:0000313" key="1">
    <source>
        <dbReference type="EMBL" id="TNY48379.1"/>
    </source>
</evidence>
<name>A0A660A739_STRPY</name>
<feature type="non-terminal residue" evidence="1">
    <location>
        <position position="1"/>
    </location>
</feature>
<dbReference type="Proteomes" id="UP000316580">
    <property type="component" value="Unassembled WGS sequence"/>
</dbReference>
<reference evidence="1 2" key="1">
    <citation type="submission" date="2019-05" db="EMBL/GenBank/DDBJ databases">
        <title>Novel genomic isolates of S.pyogenes and S.dysgalactiae subsp. equisimilis associated to necrotising fasciitis (NSTI).</title>
        <authorList>
            <person name="Barrantes I."/>
        </authorList>
    </citation>
    <scope>NUCLEOTIDE SEQUENCE [LARGE SCALE GENOMIC DNA]</scope>
    <source>
        <strain evidence="1 2">SPY6028</strain>
    </source>
</reference>
<proteinExistence type="predicted"/>
<evidence type="ECO:0000313" key="2">
    <source>
        <dbReference type="Proteomes" id="UP000316580"/>
    </source>
</evidence>
<sequence length="28" mass="3067">AGLLTLLVTLSALLLILPTQPQFFDPRD</sequence>
<gene>
    <name evidence="1" type="ORF">FGO82_01940</name>
</gene>
<accession>A0A660A739</accession>
<comment type="caution">
    <text evidence="1">The sequence shown here is derived from an EMBL/GenBank/DDBJ whole genome shotgun (WGS) entry which is preliminary data.</text>
</comment>
<organism evidence="1 2">
    <name type="scientific">Streptococcus pyogenes</name>
    <dbReference type="NCBI Taxonomy" id="1314"/>
    <lineage>
        <taxon>Bacteria</taxon>
        <taxon>Bacillati</taxon>
        <taxon>Bacillota</taxon>
        <taxon>Bacilli</taxon>
        <taxon>Lactobacillales</taxon>
        <taxon>Streptococcaceae</taxon>
        <taxon>Streptococcus</taxon>
    </lineage>
</organism>